<proteinExistence type="predicted"/>
<dbReference type="Proteomes" id="UP000276133">
    <property type="component" value="Unassembled WGS sequence"/>
</dbReference>
<gene>
    <name evidence="1" type="ORF">BpHYR1_045951</name>
</gene>
<dbReference type="AlphaFoldDB" id="A0A3M7T787"/>
<sequence>MVSAPLCDANCPTTVTMLDANGTSCLNSPSLAFSTSSSFLAYKFTSLGACDNKCPIKRTDFSF</sequence>
<reference evidence="1 2" key="1">
    <citation type="journal article" date="2018" name="Sci. Rep.">
        <title>Genomic signatures of local adaptation to the degree of environmental predictability in rotifers.</title>
        <authorList>
            <person name="Franch-Gras L."/>
            <person name="Hahn C."/>
            <person name="Garcia-Roger E.M."/>
            <person name="Carmona M.J."/>
            <person name="Serra M."/>
            <person name="Gomez A."/>
        </authorList>
    </citation>
    <scope>NUCLEOTIDE SEQUENCE [LARGE SCALE GENOMIC DNA]</scope>
    <source>
        <strain evidence="1">HYR1</strain>
    </source>
</reference>
<name>A0A3M7T787_BRAPC</name>
<comment type="caution">
    <text evidence="1">The sequence shown here is derived from an EMBL/GenBank/DDBJ whole genome shotgun (WGS) entry which is preliminary data.</text>
</comment>
<protein>
    <submittedName>
        <fullName evidence="1">Uncharacterized protein</fullName>
    </submittedName>
</protein>
<accession>A0A3M7T787</accession>
<evidence type="ECO:0000313" key="1">
    <source>
        <dbReference type="EMBL" id="RNA43688.1"/>
    </source>
</evidence>
<keyword evidence="2" id="KW-1185">Reference proteome</keyword>
<dbReference type="EMBL" id="REGN01000185">
    <property type="protein sequence ID" value="RNA43688.1"/>
    <property type="molecule type" value="Genomic_DNA"/>
</dbReference>
<evidence type="ECO:0000313" key="2">
    <source>
        <dbReference type="Proteomes" id="UP000276133"/>
    </source>
</evidence>
<organism evidence="1 2">
    <name type="scientific">Brachionus plicatilis</name>
    <name type="common">Marine rotifer</name>
    <name type="synonym">Brachionus muelleri</name>
    <dbReference type="NCBI Taxonomy" id="10195"/>
    <lineage>
        <taxon>Eukaryota</taxon>
        <taxon>Metazoa</taxon>
        <taxon>Spiralia</taxon>
        <taxon>Gnathifera</taxon>
        <taxon>Rotifera</taxon>
        <taxon>Eurotatoria</taxon>
        <taxon>Monogononta</taxon>
        <taxon>Pseudotrocha</taxon>
        <taxon>Ploima</taxon>
        <taxon>Brachionidae</taxon>
        <taxon>Brachionus</taxon>
    </lineage>
</organism>